<reference evidence="2 3" key="1">
    <citation type="submission" date="2018-10" db="EMBL/GenBank/DDBJ databases">
        <authorList>
            <consortium name="Pathogen Informatics"/>
        </authorList>
    </citation>
    <scope>NUCLEOTIDE SEQUENCE [LARGE SCALE GENOMIC DNA]</scope>
</reference>
<dbReference type="STRING" id="53468.A0A158QTZ9"/>
<sequence length="374" mass="42366">MTFETVGLDPFPPGCGYAFLKYSDHIEARHNNLPCRIFLPELYENNLGIFINEVRIDAASEPSLYIQESIIAEASSFCAKYQCQISIKRSVLHNKCNVTGLVKDGIPVYPYRGLTLVWSARWEKRVSSKTSLEYFGMKYLNIEVRSLKSSCIKLNINCDEICTLYNWPDYDIVSGSKSRRESAWAVVSQPCSYTAMLPPFNPSQIFDVKAIQGQILGYANDTERFFWAADLKLCHSVCTYASTFPRPGNFDPYQFVCQVGNELVACDPEFSIPKYFNPASDPNWSQKVNISDHGKIECKNESFLHVLNPTCRTTVNPVETRMDEIRLDVIPVVEPCRKSPGQHKVRLRSASTKQNKPRACPPGQFLTKVPPKTV</sequence>
<keyword evidence="3" id="KW-1185">Reference proteome</keyword>
<dbReference type="Proteomes" id="UP000267029">
    <property type="component" value="Unassembled WGS sequence"/>
</dbReference>
<proteinExistence type="predicted"/>
<organism evidence="2 3">
    <name type="scientific">Mesocestoides corti</name>
    <name type="common">Flatworm</name>
    <dbReference type="NCBI Taxonomy" id="53468"/>
    <lineage>
        <taxon>Eukaryota</taxon>
        <taxon>Metazoa</taxon>
        <taxon>Spiralia</taxon>
        <taxon>Lophotrochozoa</taxon>
        <taxon>Platyhelminthes</taxon>
        <taxon>Cestoda</taxon>
        <taxon>Eucestoda</taxon>
        <taxon>Cyclophyllidea</taxon>
        <taxon>Mesocestoididae</taxon>
        <taxon>Mesocestoides</taxon>
    </lineage>
</organism>
<accession>A0A158QTZ9</accession>
<protein>
    <submittedName>
        <fullName evidence="2">Uncharacterized protein</fullName>
    </submittedName>
</protein>
<name>A0A158QTZ9_MESCO</name>
<evidence type="ECO:0000313" key="2">
    <source>
        <dbReference type="EMBL" id="VDD79520.1"/>
    </source>
</evidence>
<dbReference type="EMBL" id="UXSR01005199">
    <property type="protein sequence ID" value="VDD79520.1"/>
    <property type="molecule type" value="Genomic_DNA"/>
</dbReference>
<evidence type="ECO:0000313" key="3">
    <source>
        <dbReference type="Proteomes" id="UP000267029"/>
    </source>
</evidence>
<dbReference type="OrthoDB" id="68056at2759"/>
<feature type="region of interest" description="Disordered" evidence="1">
    <location>
        <begin position="348"/>
        <end position="374"/>
    </location>
</feature>
<dbReference type="AlphaFoldDB" id="A0A158QTZ9"/>
<evidence type="ECO:0000256" key="1">
    <source>
        <dbReference type="SAM" id="MobiDB-lite"/>
    </source>
</evidence>
<gene>
    <name evidence="2" type="ORF">MCOS_LOCUS5523</name>
</gene>